<dbReference type="InterPro" id="IPR045851">
    <property type="entry name" value="AMP-bd_C_sf"/>
</dbReference>
<dbReference type="Gene3D" id="3.30.300.30">
    <property type="match status" value="1"/>
</dbReference>
<dbReference type="SUPFAM" id="SSF56801">
    <property type="entry name" value="Acetyl-CoA synthetase-like"/>
    <property type="match status" value="1"/>
</dbReference>
<dbReference type="SUPFAM" id="SSF52777">
    <property type="entry name" value="CoA-dependent acyltransferases"/>
    <property type="match status" value="2"/>
</dbReference>
<protein>
    <recommendedName>
        <fullName evidence="4">Carrier domain-containing protein</fullName>
    </recommendedName>
</protein>
<comment type="cofactor">
    <cofactor evidence="1">
        <name>pantetheine 4'-phosphate</name>
        <dbReference type="ChEBI" id="CHEBI:47942"/>
    </cofactor>
</comment>
<organism evidence="5 6">
    <name type="scientific">Photobacterium gaetbulicola</name>
    <dbReference type="NCBI Taxonomy" id="1295392"/>
    <lineage>
        <taxon>Bacteria</taxon>
        <taxon>Pseudomonadati</taxon>
        <taxon>Pseudomonadota</taxon>
        <taxon>Gammaproteobacteria</taxon>
        <taxon>Vibrionales</taxon>
        <taxon>Vibrionaceae</taxon>
        <taxon>Photobacterium</taxon>
    </lineage>
</organism>
<dbReference type="GO" id="GO:0003824">
    <property type="term" value="F:catalytic activity"/>
    <property type="evidence" value="ECO:0007669"/>
    <property type="project" value="InterPro"/>
</dbReference>
<dbReference type="GO" id="GO:0005829">
    <property type="term" value="C:cytosol"/>
    <property type="evidence" value="ECO:0007669"/>
    <property type="project" value="TreeGrafter"/>
</dbReference>
<dbReference type="Pfam" id="PF00501">
    <property type="entry name" value="AMP-binding"/>
    <property type="match status" value="1"/>
</dbReference>
<dbReference type="GO" id="GO:0031177">
    <property type="term" value="F:phosphopantetheine binding"/>
    <property type="evidence" value="ECO:0007669"/>
    <property type="project" value="TreeGrafter"/>
</dbReference>
<dbReference type="SUPFAM" id="SSF47336">
    <property type="entry name" value="ACP-like"/>
    <property type="match status" value="1"/>
</dbReference>
<dbReference type="RefSeq" id="WP_039460724.1">
    <property type="nucleotide sequence ID" value="NZ_JWLZ01000135.1"/>
</dbReference>
<dbReference type="PROSITE" id="PS00012">
    <property type="entry name" value="PHOSPHOPANTETHEINE"/>
    <property type="match status" value="1"/>
</dbReference>
<dbReference type="InterPro" id="IPR025110">
    <property type="entry name" value="AMP-bd_C"/>
</dbReference>
<dbReference type="PANTHER" id="PTHR45527">
    <property type="entry name" value="NONRIBOSOMAL PEPTIDE SYNTHETASE"/>
    <property type="match status" value="1"/>
</dbReference>
<dbReference type="InterPro" id="IPR023213">
    <property type="entry name" value="CAT-like_dom_sf"/>
</dbReference>
<sequence>MINKLVTRLAAEGIRFGLKRGELVYQSKSKLTANQHEEIRQYKAEIIGYLQSKRRPRAMEKLATDGLRRFEQANYPLTFGQQQMWFVDEFMGGGAEFNMPAALSLDGPLDVPALELALQQLVERHHALRCVINDVDGKAVQQVRPAAGFSMAKQRCQPAQVQDSAIADWVQALAIEPFDLRRDYLLRAALLECGTERHILVLVLHHIAGDGISINILLRELQQLYCSHLERQPNPLPPMALQYTDYACYQQELAAKGRFSDHLDYWLEHLKGCPTTHNLPLQAKLQHQGPGAGKAFVIEPLGAGLLGDLASLHRATGTTLFVLLRAAFAVLVSRYSNESDIVLGTPMSNRNDQRLEGVVGLFANLVVSRTHVNGAETFTQLLERSQQQAVSDYRYQDISFDLLVEKLNPERLPERNPLTQIAFSLSDYDTEQLSLPGITVTPVGHDHLVGNFDLHVDVRTNLQGGAISWTYSRDLFEPGLIQQMARNFNVLLKSLVAAPHRAVQSLPMLADAERLKLIEQYNQTEQAYHRDTGLIELFEQQALANAHSPALISDEIFLSFGELNQKADRLGHWLRREGVGAGTRVGICLERGFDSVIAMLAVLKAGGCYVPMEPQHPDERLEYIASDAGIALVITHKQYTPRLSGFASPLLAMDQRWPAIDDDDAPCRPEKCAMGDPAYVIYTSGSTGRPKGVLGGQRGILNRLHWMWQRYPFIDDELGCHKTALSFVDHVWELFGPLLQGVPVLLLADETVKQPEALVSELAARRVTRLVLVPSLLEAILALPSDRLSKLEALRYWTSSGEALSSEIATAFCRQFPLAALLNVYGSSEVAADATFYEVDAGHLHQFAQGVPIGRPIANTQIYLLDEHGGLVPDGAVGEIGVAGDGVALGYTDPEQGKERFVTNPFGGGQLYRTGDLARWSRDGELIYLGRNDHQIKLRGHRIELGEINQSLMALEAVRQATVIDWQHNGQLLLVAYVVFESGEKPTSEELKAALAGRLPSYMVPTLFQSLEQLPLTISGKLDRNALPQPSFGQQEDDTGRTMSEIELRLAKIWQQLLNIDVASPNAHFFELGGHSLLLAQLLGLIRAEFSNELGFKALFNNPRLHEQAALIERQSLYSQMNTEAATEDDMEFEEVEL</sequence>
<feature type="domain" description="Carrier" evidence="4">
    <location>
        <begin position="1041"/>
        <end position="1116"/>
    </location>
</feature>
<dbReference type="GO" id="GO:0043041">
    <property type="term" value="P:amino acid activation for nonribosomal peptide biosynthetic process"/>
    <property type="evidence" value="ECO:0007669"/>
    <property type="project" value="TreeGrafter"/>
</dbReference>
<accession>A0A0B9GGS6</accession>
<evidence type="ECO:0000256" key="1">
    <source>
        <dbReference type="ARBA" id="ARBA00001957"/>
    </source>
</evidence>
<dbReference type="InterPro" id="IPR020845">
    <property type="entry name" value="AMP-binding_CS"/>
</dbReference>
<dbReference type="Gene3D" id="3.30.559.30">
    <property type="entry name" value="Nonribosomal peptide synthetase, condensation domain"/>
    <property type="match status" value="1"/>
</dbReference>
<dbReference type="Pfam" id="PF18563">
    <property type="entry name" value="TubC_N"/>
    <property type="match status" value="1"/>
</dbReference>
<dbReference type="InterPro" id="IPR009081">
    <property type="entry name" value="PP-bd_ACP"/>
</dbReference>
<dbReference type="Proteomes" id="UP000031278">
    <property type="component" value="Unassembled WGS sequence"/>
</dbReference>
<comment type="caution">
    <text evidence="5">The sequence shown here is derived from an EMBL/GenBank/DDBJ whole genome shotgun (WGS) entry which is preliminary data.</text>
</comment>
<dbReference type="InterPro" id="IPR036736">
    <property type="entry name" value="ACP-like_sf"/>
</dbReference>
<dbReference type="InterPro" id="IPR000873">
    <property type="entry name" value="AMP-dep_synth/lig_dom"/>
</dbReference>
<dbReference type="InterPro" id="IPR006162">
    <property type="entry name" value="Ppantetheine_attach_site"/>
</dbReference>
<dbReference type="GO" id="GO:0044550">
    <property type="term" value="P:secondary metabolite biosynthetic process"/>
    <property type="evidence" value="ECO:0007669"/>
    <property type="project" value="TreeGrafter"/>
</dbReference>
<keyword evidence="2" id="KW-0596">Phosphopantetheine</keyword>
<name>A0A0B9GGS6_9GAMM</name>
<dbReference type="CDD" id="cd05930">
    <property type="entry name" value="A_NRPS"/>
    <property type="match status" value="1"/>
</dbReference>
<dbReference type="AlphaFoldDB" id="A0A0B9GGS6"/>
<proteinExistence type="predicted"/>
<dbReference type="EMBL" id="JWLZ01000135">
    <property type="protein sequence ID" value="KHT63995.1"/>
    <property type="molecule type" value="Genomic_DNA"/>
</dbReference>
<dbReference type="Pfam" id="PF00550">
    <property type="entry name" value="PP-binding"/>
    <property type="match status" value="1"/>
</dbReference>
<reference evidence="5 6" key="1">
    <citation type="submission" date="2014-12" db="EMBL/GenBank/DDBJ databases">
        <title>Genome sequencing of Photobacterium gaetbulicola AD005a.</title>
        <authorList>
            <person name="Adrian T.G.S."/>
            <person name="Chan K.G."/>
        </authorList>
    </citation>
    <scope>NUCLEOTIDE SEQUENCE [LARGE SCALE GENOMIC DNA]</scope>
    <source>
        <strain evidence="5 6">AD005a</strain>
    </source>
</reference>
<gene>
    <name evidence="5" type="ORF">RJ45_08765</name>
</gene>
<evidence type="ECO:0000313" key="6">
    <source>
        <dbReference type="Proteomes" id="UP000031278"/>
    </source>
</evidence>
<evidence type="ECO:0000313" key="5">
    <source>
        <dbReference type="EMBL" id="KHT63995.1"/>
    </source>
</evidence>
<dbReference type="Gene3D" id="3.30.559.10">
    <property type="entry name" value="Chloramphenicol acetyltransferase-like domain"/>
    <property type="match status" value="1"/>
</dbReference>
<dbReference type="FunFam" id="3.40.50.980:FF:000001">
    <property type="entry name" value="Non-ribosomal peptide synthetase"/>
    <property type="match status" value="1"/>
</dbReference>
<dbReference type="Gene3D" id="1.10.1200.10">
    <property type="entry name" value="ACP-like"/>
    <property type="match status" value="1"/>
</dbReference>
<dbReference type="PROSITE" id="PS50075">
    <property type="entry name" value="CARRIER"/>
    <property type="match status" value="1"/>
</dbReference>
<evidence type="ECO:0000256" key="2">
    <source>
        <dbReference type="ARBA" id="ARBA00022450"/>
    </source>
</evidence>
<dbReference type="FunFam" id="3.30.300.30:FF:000010">
    <property type="entry name" value="Enterobactin synthetase component F"/>
    <property type="match status" value="1"/>
</dbReference>
<evidence type="ECO:0000259" key="4">
    <source>
        <dbReference type="PROSITE" id="PS50075"/>
    </source>
</evidence>
<dbReference type="InterPro" id="IPR041464">
    <property type="entry name" value="TubC_N"/>
</dbReference>
<dbReference type="Pfam" id="PF00668">
    <property type="entry name" value="Condensation"/>
    <property type="match status" value="1"/>
</dbReference>
<dbReference type="PROSITE" id="PS00455">
    <property type="entry name" value="AMP_BINDING"/>
    <property type="match status" value="1"/>
</dbReference>
<dbReference type="InterPro" id="IPR001242">
    <property type="entry name" value="Condensation_dom"/>
</dbReference>
<dbReference type="NCBIfam" id="TIGR01733">
    <property type="entry name" value="AA-adenyl-dom"/>
    <property type="match status" value="1"/>
</dbReference>
<evidence type="ECO:0000256" key="3">
    <source>
        <dbReference type="ARBA" id="ARBA00022553"/>
    </source>
</evidence>
<dbReference type="Gene3D" id="3.40.50.12780">
    <property type="entry name" value="N-terminal domain of ligase-like"/>
    <property type="match status" value="1"/>
</dbReference>
<dbReference type="Pfam" id="PF13193">
    <property type="entry name" value="AMP-binding_C"/>
    <property type="match status" value="1"/>
</dbReference>
<dbReference type="PANTHER" id="PTHR45527:SF1">
    <property type="entry name" value="FATTY ACID SYNTHASE"/>
    <property type="match status" value="1"/>
</dbReference>
<dbReference type="InterPro" id="IPR042099">
    <property type="entry name" value="ANL_N_sf"/>
</dbReference>
<dbReference type="CDD" id="cd19531">
    <property type="entry name" value="LCL_NRPS-like"/>
    <property type="match status" value="1"/>
</dbReference>
<dbReference type="InterPro" id="IPR010071">
    <property type="entry name" value="AA_adenyl_dom"/>
</dbReference>
<keyword evidence="3" id="KW-0597">Phosphoprotein</keyword>